<comment type="similarity">
    <text evidence="2 5">Belongs to the metallothionein superfamily. Type 15 family.</text>
</comment>
<accession>A0A498JJF1</accession>
<evidence type="ECO:0000256" key="2">
    <source>
        <dbReference type="ARBA" id="ARBA00005802"/>
    </source>
</evidence>
<dbReference type="AlphaFoldDB" id="A0A498JJF1"/>
<keyword evidence="4 5" id="KW-0480">Metal-thiolate cluster</keyword>
<dbReference type="Pfam" id="PF01439">
    <property type="entry name" value="Metallothio_2"/>
    <property type="match status" value="1"/>
</dbReference>
<dbReference type="PANTHER" id="PTHR33543:SF33">
    <property type="entry name" value="METALLOTHIONEIN-LIKE PROTEIN 2B"/>
    <property type="match status" value="1"/>
</dbReference>
<gene>
    <name evidence="6" type="ORF">DVH24_008170</name>
</gene>
<dbReference type="EMBL" id="RDQH01000332">
    <property type="protein sequence ID" value="RXH95670.1"/>
    <property type="molecule type" value="Genomic_DNA"/>
</dbReference>
<dbReference type="InterPro" id="IPR000347">
    <property type="entry name" value="Metalthion_15p"/>
</dbReference>
<proteinExistence type="inferred from homology"/>
<evidence type="ECO:0000256" key="5">
    <source>
        <dbReference type="RuleBase" id="RU369052"/>
    </source>
</evidence>
<dbReference type="GO" id="GO:0046872">
    <property type="term" value="F:metal ion binding"/>
    <property type="evidence" value="ECO:0007669"/>
    <property type="project" value="UniProtKB-UniRule"/>
</dbReference>
<evidence type="ECO:0000256" key="3">
    <source>
        <dbReference type="ARBA" id="ARBA00022723"/>
    </source>
</evidence>
<evidence type="ECO:0000256" key="1">
    <source>
        <dbReference type="ARBA" id="ARBA00002568"/>
    </source>
</evidence>
<comment type="function">
    <text evidence="1 5">Metallothioneins have a high content of cysteine residues that bind various heavy metals.</text>
</comment>
<dbReference type="Proteomes" id="UP000290289">
    <property type="component" value="Chromosome 6"/>
</dbReference>
<evidence type="ECO:0000313" key="7">
    <source>
        <dbReference type="Proteomes" id="UP000290289"/>
    </source>
</evidence>
<evidence type="ECO:0000313" key="6">
    <source>
        <dbReference type="EMBL" id="RXH95670.1"/>
    </source>
</evidence>
<comment type="caution">
    <text evidence="6">The sequence shown here is derived from an EMBL/GenBank/DDBJ whole genome shotgun (WGS) entry which is preliminary data.</text>
</comment>
<organism evidence="6 7">
    <name type="scientific">Malus domestica</name>
    <name type="common">Apple</name>
    <name type="synonym">Pyrus malus</name>
    <dbReference type="NCBI Taxonomy" id="3750"/>
    <lineage>
        <taxon>Eukaryota</taxon>
        <taxon>Viridiplantae</taxon>
        <taxon>Streptophyta</taxon>
        <taxon>Embryophyta</taxon>
        <taxon>Tracheophyta</taxon>
        <taxon>Spermatophyta</taxon>
        <taxon>Magnoliopsida</taxon>
        <taxon>eudicotyledons</taxon>
        <taxon>Gunneridae</taxon>
        <taxon>Pentapetalae</taxon>
        <taxon>rosids</taxon>
        <taxon>fabids</taxon>
        <taxon>Rosales</taxon>
        <taxon>Rosaceae</taxon>
        <taxon>Amygdaloideae</taxon>
        <taxon>Maleae</taxon>
        <taxon>Malus</taxon>
    </lineage>
</organism>
<dbReference type="PANTHER" id="PTHR33543">
    <property type="entry name" value="METALLOTHIONEIN-LIKE PROTEIN 2A"/>
    <property type="match status" value="1"/>
</dbReference>
<name>A0A498JJF1_MALDO</name>
<keyword evidence="3 5" id="KW-0479">Metal-binding</keyword>
<reference evidence="6 7" key="1">
    <citation type="submission" date="2018-10" db="EMBL/GenBank/DDBJ databases">
        <title>A high-quality apple genome assembly.</title>
        <authorList>
            <person name="Hu J."/>
        </authorList>
    </citation>
    <scope>NUCLEOTIDE SEQUENCE [LARGE SCALE GENOMIC DNA]</scope>
    <source>
        <strain evidence="7">cv. HFTH1</strain>
        <tissue evidence="6">Young leaf</tissue>
    </source>
</reference>
<sequence length="80" mass="8088">MSLCCGGKCGCGSSCGCGSGCNGCGMAHDLSYIKGSTTKTLVMGVASQKSHFEASEIEVVAENGCKCEDSCTCNPCKCTK</sequence>
<evidence type="ECO:0000256" key="4">
    <source>
        <dbReference type="ARBA" id="ARBA00022851"/>
    </source>
</evidence>
<protein>
    <recommendedName>
        <fullName evidence="5">Metallothionein-like protein</fullName>
    </recommendedName>
</protein>
<keyword evidence="7" id="KW-1185">Reference proteome</keyword>